<proteinExistence type="predicted"/>
<dbReference type="Proteomes" id="UP000609531">
    <property type="component" value="Unassembled WGS sequence"/>
</dbReference>
<reference evidence="1" key="1">
    <citation type="submission" date="2020-12" db="EMBL/GenBank/DDBJ databases">
        <title>Bacterial taxonomy.</title>
        <authorList>
            <person name="Pan X."/>
        </authorList>
    </citation>
    <scope>NUCLEOTIDE SEQUENCE</scope>
    <source>
        <strain evidence="1">B2012</strain>
    </source>
</reference>
<gene>
    <name evidence="1" type="ORF">JCR33_21450</name>
</gene>
<name>A0A934IKE7_9HYPH</name>
<dbReference type="EMBL" id="JAEKJA010000026">
    <property type="protein sequence ID" value="MBJ3778279.1"/>
    <property type="molecule type" value="Genomic_DNA"/>
</dbReference>
<comment type="caution">
    <text evidence="1">The sequence shown here is derived from an EMBL/GenBank/DDBJ whole genome shotgun (WGS) entry which is preliminary data.</text>
</comment>
<organism evidence="1 2">
    <name type="scientific">Acuticoccus mangrovi</name>
    <dbReference type="NCBI Taxonomy" id="2796142"/>
    <lineage>
        <taxon>Bacteria</taxon>
        <taxon>Pseudomonadati</taxon>
        <taxon>Pseudomonadota</taxon>
        <taxon>Alphaproteobacteria</taxon>
        <taxon>Hyphomicrobiales</taxon>
        <taxon>Amorphaceae</taxon>
        <taxon>Acuticoccus</taxon>
    </lineage>
</organism>
<protein>
    <submittedName>
        <fullName evidence="1">Uncharacterized protein</fullName>
    </submittedName>
</protein>
<dbReference type="AlphaFoldDB" id="A0A934IKE7"/>
<accession>A0A934IKE7</accession>
<evidence type="ECO:0000313" key="1">
    <source>
        <dbReference type="EMBL" id="MBJ3778279.1"/>
    </source>
</evidence>
<evidence type="ECO:0000313" key="2">
    <source>
        <dbReference type="Proteomes" id="UP000609531"/>
    </source>
</evidence>
<sequence>MLVLAFAVSGLSAEVQAQRTPIAERKAEPELKKIVNLEIYSYYLMVQREKTGFWPKILRIGNPERKLRLAFSGPINIGQAQLDVERRAFQHIFGKPSLQSVIFGKGSWNRPGTLRLKFQKRATLGRKHWTGGKISRFSNTVWLSPNALDEARDWAIQKAYGNVPRFLAQQGEIFEIYNTVAAHSRRYGGKTVGDVLTDEQIRFLIASESANVLFKMIVDFIVAHEAGHYFLRHYHIRDCDQFRAQERAADAFAVVHHVYIGRSALVRDVGGFSGLASFQARFSDAHIIGNAKAVCGYDSKRERSANLVSVYNKAVAYFRAARR</sequence>
<keyword evidence="2" id="KW-1185">Reference proteome</keyword>